<evidence type="ECO:0000259" key="2">
    <source>
        <dbReference type="Pfam" id="PF13556"/>
    </source>
</evidence>
<evidence type="ECO:0000313" key="4">
    <source>
        <dbReference type="EMBL" id="BBH92858.1"/>
    </source>
</evidence>
<sequence length="714" mass="79331">MQEHCPDPWTPVTHALKSAALCPEQRDDAIARALQELLSRMPAVATALIWPSPQRKGPWKVYYAGIRRNAMHRWLSARLDPSPEVVAGTLERDLRSGLSDMPPALLLKLASPASGRRAFWILWPTPGEGGAFTLPPSEGLLRVRQTLEALLEVEEKEEQYFSPSSPVHDRALIEALAHGDTQALAAILSLARIVTRADFTFWGRAYNDVVEIAGHLGALHNNFGFALGLGRGIGGRVAAYGTPMGRGDYRNSPYRDPSVCDIVDREQVRSGMALPVRSQTVSDGSAHVAAVLYTTRRTVAPFSLAEFLLGQRLTRLLEPLPPAERPTVIHWPGLTRTPDAKTAWYELLLHANRVEAVENWASQLIKGPVIVTDGSGKPYVLAHSEELEQLRAERARQPEKVQVVPLALAGLERPGSVYLCPAVPLPPPQWPDFLYDLVVACNLVITRLEQAQDQLDRRREQWLRSLLKGQSLQYVEQDGYRLGLPVERGQFWVLAWPVEGLQAMKSARKRMIAESVVLDCLKSPLIFVDDDTAIVLLEGQAPQPPSKVRDALLQHCGVQPLWIVYGGRYHSLEDLKMGLTHTIALAHKARREGYGEYLLDVYTFGLDSLLENPRLTKDLEAFASKLLKPLLDYDRATGSHLTETFVLAQTLGSAQAVAERLGVHVNTIRYRLHRAQDLLGSDEHTPKEQTAMALAAFIWQRTHAEHEASSAARQ</sequence>
<organism evidence="4">
    <name type="scientific">Thermogemmatispora argillosa</name>
    <dbReference type="NCBI Taxonomy" id="2045280"/>
    <lineage>
        <taxon>Bacteria</taxon>
        <taxon>Bacillati</taxon>
        <taxon>Chloroflexota</taxon>
        <taxon>Ktedonobacteria</taxon>
        <taxon>Thermogemmatisporales</taxon>
        <taxon>Thermogemmatisporaceae</taxon>
        <taxon>Thermogemmatispora</taxon>
    </lineage>
</organism>
<evidence type="ECO:0000259" key="3">
    <source>
        <dbReference type="Pfam" id="PF17853"/>
    </source>
</evidence>
<evidence type="ECO:0000256" key="1">
    <source>
        <dbReference type="ARBA" id="ARBA00006754"/>
    </source>
</evidence>
<feature type="domain" description="PucR C-terminal helix-turn-helix" evidence="2">
    <location>
        <begin position="650"/>
        <end position="695"/>
    </location>
</feature>
<dbReference type="InterPro" id="IPR051448">
    <property type="entry name" value="CdaR-like_regulators"/>
</dbReference>
<protein>
    <recommendedName>
        <fullName evidence="5">PucR C-terminal helix-turn-helix domain-containing protein</fullName>
    </recommendedName>
</protein>
<dbReference type="PANTHER" id="PTHR33744:SF1">
    <property type="entry name" value="DNA-BINDING TRANSCRIPTIONAL ACTIVATOR ADER"/>
    <property type="match status" value="1"/>
</dbReference>
<feature type="domain" description="CdaR GGDEF-like" evidence="3">
    <location>
        <begin position="475"/>
        <end position="575"/>
    </location>
</feature>
<dbReference type="EMBL" id="AP019377">
    <property type="protein sequence ID" value="BBH92858.1"/>
    <property type="molecule type" value="Genomic_DNA"/>
</dbReference>
<dbReference type="AlphaFoldDB" id="A0A455SZ74"/>
<gene>
    <name evidence="4" type="ORF">KTA_10570</name>
</gene>
<accession>A0A455SZ74</accession>
<name>A0A455SZ74_9CHLR</name>
<dbReference type="Pfam" id="PF17853">
    <property type="entry name" value="GGDEF_2"/>
    <property type="match status" value="1"/>
</dbReference>
<dbReference type="InterPro" id="IPR042070">
    <property type="entry name" value="PucR_C-HTH_sf"/>
</dbReference>
<comment type="similarity">
    <text evidence="1">Belongs to the CdaR family.</text>
</comment>
<dbReference type="InterPro" id="IPR041522">
    <property type="entry name" value="CdaR_GGDEF"/>
</dbReference>
<reference evidence="4" key="1">
    <citation type="submission" date="2018-12" db="EMBL/GenBank/DDBJ databases">
        <title>Novel natural products biosynthetic potential of the class Ktedonobacteria.</title>
        <authorList>
            <person name="Zheng Y."/>
            <person name="Saitou A."/>
            <person name="Wang C.M."/>
            <person name="Toyoda A."/>
            <person name="Minakuchi Y."/>
            <person name="Sekiguchi Y."/>
            <person name="Ueda K."/>
            <person name="Takano H."/>
            <person name="Sakai Y."/>
            <person name="Yokota A."/>
            <person name="Yabe S."/>
        </authorList>
    </citation>
    <scope>NUCLEOTIDE SEQUENCE</scope>
    <source>
        <strain evidence="4">A3-2</strain>
    </source>
</reference>
<dbReference type="Gene3D" id="3.30.450.40">
    <property type="match status" value="1"/>
</dbReference>
<dbReference type="PANTHER" id="PTHR33744">
    <property type="entry name" value="CARBOHYDRATE DIACID REGULATOR"/>
    <property type="match status" value="1"/>
</dbReference>
<evidence type="ECO:0008006" key="5">
    <source>
        <dbReference type="Google" id="ProtNLM"/>
    </source>
</evidence>
<dbReference type="InterPro" id="IPR029016">
    <property type="entry name" value="GAF-like_dom_sf"/>
</dbReference>
<dbReference type="Gene3D" id="1.10.10.2840">
    <property type="entry name" value="PucR C-terminal helix-turn-helix domain"/>
    <property type="match status" value="1"/>
</dbReference>
<dbReference type="Pfam" id="PF13556">
    <property type="entry name" value="HTH_30"/>
    <property type="match status" value="1"/>
</dbReference>
<proteinExistence type="inferred from homology"/>
<dbReference type="InterPro" id="IPR025736">
    <property type="entry name" value="PucR_C-HTH_dom"/>
</dbReference>